<dbReference type="PANTHER" id="PTHR22726:SF1">
    <property type="entry name" value="METALLOENDOPEPTIDASE OMA1, MITOCHONDRIAL"/>
    <property type="match status" value="1"/>
</dbReference>
<dbReference type="Gene3D" id="3.30.2010.10">
    <property type="entry name" value="Metalloproteases ('zincins'), catalytic domain"/>
    <property type="match status" value="1"/>
</dbReference>
<proteinExistence type="inferred from homology"/>
<dbReference type="GO" id="GO:0006515">
    <property type="term" value="P:protein quality control for misfolded or incompletely synthesized proteins"/>
    <property type="evidence" value="ECO:0007669"/>
    <property type="project" value="TreeGrafter"/>
</dbReference>
<dbReference type="GO" id="GO:0034982">
    <property type="term" value="P:mitochondrial protein processing"/>
    <property type="evidence" value="ECO:0007669"/>
    <property type="project" value="TreeGrafter"/>
</dbReference>
<feature type="domain" description="Peptidase M48" evidence="7">
    <location>
        <begin position="167"/>
        <end position="338"/>
    </location>
</feature>
<dbReference type="GO" id="GO:0005743">
    <property type="term" value="C:mitochondrial inner membrane"/>
    <property type="evidence" value="ECO:0007669"/>
    <property type="project" value="TreeGrafter"/>
</dbReference>
<evidence type="ECO:0000256" key="2">
    <source>
        <dbReference type="ARBA" id="ARBA00022723"/>
    </source>
</evidence>
<evidence type="ECO:0000256" key="5">
    <source>
        <dbReference type="ARBA" id="ARBA00023049"/>
    </source>
</evidence>
<dbReference type="InterPro" id="IPR051156">
    <property type="entry name" value="Mito/Outer_Membr_Metalloprot"/>
</dbReference>
<comment type="similarity">
    <text evidence="6">Belongs to the peptidase M48 family.</text>
</comment>
<keyword evidence="2" id="KW-0479">Metal-binding</keyword>
<keyword evidence="1 6" id="KW-0645">Protease</keyword>
<protein>
    <recommendedName>
        <fullName evidence="7">Peptidase M48 domain-containing protein</fullName>
    </recommendedName>
</protein>
<dbReference type="EMBL" id="JAEPRA010000002">
    <property type="protein sequence ID" value="KAG2188049.1"/>
    <property type="molecule type" value="Genomic_DNA"/>
</dbReference>
<organism evidence="8 9">
    <name type="scientific">Umbelopsis vinacea</name>
    <dbReference type="NCBI Taxonomy" id="44442"/>
    <lineage>
        <taxon>Eukaryota</taxon>
        <taxon>Fungi</taxon>
        <taxon>Fungi incertae sedis</taxon>
        <taxon>Mucoromycota</taxon>
        <taxon>Mucoromycotina</taxon>
        <taxon>Umbelopsidomycetes</taxon>
        <taxon>Umbelopsidales</taxon>
        <taxon>Umbelopsidaceae</taxon>
        <taxon>Umbelopsis</taxon>
    </lineage>
</organism>
<keyword evidence="4 6" id="KW-0862">Zinc</keyword>
<dbReference type="InterPro" id="IPR001915">
    <property type="entry name" value="Peptidase_M48"/>
</dbReference>
<name>A0A8H7UR99_9FUNG</name>
<keyword evidence="5 6" id="KW-0482">Metalloprotease</keyword>
<evidence type="ECO:0000256" key="3">
    <source>
        <dbReference type="ARBA" id="ARBA00022801"/>
    </source>
</evidence>
<reference evidence="8" key="1">
    <citation type="submission" date="2020-12" db="EMBL/GenBank/DDBJ databases">
        <title>Metabolic potential, ecology and presence of endohyphal bacteria is reflected in genomic diversity of Mucoromycotina.</title>
        <authorList>
            <person name="Muszewska A."/>
            <person name="Okrasinska A."/>
            <person name="Steczkiewicz K."/>
            <person name="Drgas O."/>
            <person name="Orlowska M."/>
            <person name="Perlinska-Lenart U."/>
            <person name="Aleksandrzak-Piekarczyk T."/>
            <person name="Szatraj K."/>
            <person name="Zielenkiewicz U."/>
            <person name="Pilsyk S."/>
            <person name="Malc E."/>
            <person name="Mieczkowski P."/>
            <person name="Kruszewska J.S."/>
            <person name="Biernat P."/>
            <person name="Pawlowska J."/>
        </authorList>
    </citation>
    <scope>NUCLEOTIDE SEQUENCE</scope>
    <source>
        <strain evidence="8">WA0000051536</strain>
    </source>
</reference>
<dbReference type="PANTHER" id="PTHR22726">
    <property type="entry name" value="METALLOENDOPEPTIDASE OMA1"/>
    <property type="match status" value="1"/>
</dbReference>
<dbReference type="GO" id="GO:0046872">
    <property type="term" value="F:metal ion binding"/>
    <property type="evidence" value="ECO:0007669"/>
    <property type="project" value="UniProtKB-KW"/>
</dbReference>
<evidence type="ECO:0000256" key="6">
    <source>
        <dbReference type="RuleBase" id="RU003983"/>
    </source>
</evidence>
<dbReference type="Proteomes" id="UP000612746">
    <property type="component" value="Unassembled WGS sequence"/>
</dbReference>
<comment type="cofactor">
    <cofactor evidence="6">
        <name>Zn(2+)</name>
        <dbReference type="ChEBI" id="CHEBI:29105"/>
    </cofactor>
    <text evidence="6">Binds 1 zinc ion per subunit.</text>
</comment>
<dbReference type="OrthoDB" id="7464992at2759"/>
<evidence type="ECO:0000259" key="7">
    <source>
        <dbReference type="Pfam" id="PF01435"/>
    </source>
</evidence>
<comment type="caution">
    <text evidence="8">The sequence shown here is derived from an EMBL/GenBank/DDBJ whole genome shotgun (WGS) entry which is preliminary data.</text>
</comment>
<evidence type="ECO:0000313" key="9">
    <source>
        <dbReference type="Proteomes" id="UP000612746"/>
    </source>
</evidence>
<keyword evidence="9" id="KW-1185">Reference proteome</keyword>
<dbReference type="GO" id="GO:0004222">
    <property type="term" value="F:metalloendopeptidase activity"/>
    <property type="evidence" value="ECO:0007669"/>
    <property type="project" value="InterPro"/>
</dbReference>
<accession>A0A8H7UR99</accession>
<gene>
    <name evidence="8" type="ORF">INT44_000800</name>
</gene>
<evidence type="ECO:0000256" key="1">
    <source>
        <dbReference type="ARBA" id="ARBA00022670"/>
    </source>
</evidence>
<dbReference type="CDD" id="cd07331">
    <property type="entry name" value="M48C_Oma1_like"/>
    <property type="match status" value="1"/>
</dbReference>
<dbReference type="Pfam" id="PF01435">
    <property type="entry name" value="Peptidase_M48"/>
    <property type="match status" value="1"/>
</dbReference>
<dbReference type="AlphaFoldDB" id="A0A8H7UR99"/>
<keyword evidence="3 6" id="KW-0378">Hydrolase</keyword>
<evidence type="ECO:0000256" key="4">
    <source>
        <dbReference type="ARBA" id="ARBA00022833"/>
    </source>
</evidence>
<evidence type="ECO:0000313" key="8">
    <source>
        <dbReference type="EMBL" id="KAG2188049.1"/>
    </source>
</evidence>
<sequence>MVYAGSRYKNSNPARPKEWSLYMSSLWLLVSRRGFHPKASLAFITSPFTQRLPRLPPTRPFTCTPKQNAQYQIQPRFTGPKYQRFSQNKIPFYQSKRFWVTTGTGTVLFGGYYVTHLETVPISGRTRFMDITPRQEEAMAKQAYAEIMSQYGNRILPPNHRLSIFVSNVAKRIVQVSGMDDLKWEFHVIESPEKNAFVLPGGKVFVFTGIIPIVQNEDGMAAVLGHEIAHQLARHSGEKLSFAKILFVLQITLSLLGIDPSFIFNQLMLNFGIMMPFSRKCETEADSIGLQLMAQACFDPHEATRVWQRMEASGGKEVPQFASTHPSHKNRVQRLEKELPKALSIRSSSDCSTEMRDYAEMFNQVWTRW</sequence>